<feature type="signal peptide" evidence="1">
    <location>
        <begin position="1"/>
        <end position="29"/>
    </location>
</feature>
<comment type="caution">
    <text evidence="2">The sequence shown here is derived from an EMBL/GenBank/DDBJ whole genome shotgun (WGS) entry which is preliminary data.</text>
</comment>
<name>A0AA88JFJ7_FICCA</name>
<reference evidence="2" key="1">
    <citation type="submission" date="2023-07" db="EMBL/GenBank/DDBJ databases">
        <title>draft genome sequence of fig (Ficus carica).</title>
        <authorList>
            <person name="Takahashi T."/>
            <person name="Nishimura K."/>
        </authorList>
    </citation>
    <scope>NUCLEOTIDE SEQUENCE</scope>
</reference>
<keyword evidence="1" id="KW-0732">Signal</keyword>
<organism evidence="2 3">
    <name type="scientific">Ficus carica</name>
    <name type="common">Common fig</name>
    <dbReference type="NCBI Taxonomy" id="3494"/>
    <lineage>
        <taxon>Eukaryota</taxon>
        <taxon>Viridiplantae</taxon>
        <taxon>Streptophyta</taxon>
        <taxon>Embryophyta</taxon>
        <taxon>Tracheophyta</taxon>
        <taxon>Spermatophyta</taxon>
        <taxon>Magnoliopsida</taxon>
        <taxon>eudicotyledons</taxon>
        <taxon>Gunneridae</taxon>
        <taxon>Pentapetalae</taxon>
        <taxon>rosids</taxon>
        <taxon>fabids</taxon>
        <taxon>Rosales</taxon>
        <taxon>Moraceae</taxon>
        <taxon>Ficeae</taxon>
        <taxon>Ficus</taxon>
    </lineage>
</organism>
<accession>A0AA88JFJ7</accession>
<dbReference type="EMBL" id="BTGU01001019">
    <property type="protein sequence ID" value="GMN70071.1"/>
    <property type="molecule type" value="Genomic_DNA"/>
</dbReference>
<gene>
    <name evidence="2" type="ORF">TIFTF001_039115</name>
</gene>
<evidence type="ECO:0000313" key="2">
    <source>
        <dbReference type="EMBL" id="GMN70071.1"/>
    </source>
</evidence>
<evidence type="ECO:0000313" key="3">
    <source>
        <dbReference type="Proteomes" id="UP001187192"/>
    </source>
</evidence>
<keyword evidence="3" id="KW-1185">Reference proteome</keyword>
<evidence type="ECO:0000256" key="1">
    <source>
        <dbReference type="SAM" id="SignalP"/>
    </source>
</evidence>
<protein>
    <submittedName>
        <fullName evidence="2">Uncharacterized protein</fullName>
    </submittedName>
</protein>
<dbReference type="AlphaFoldDB" id="A0AA88JFJ7"/>
<sequence>MRNKKVLSLLLLLLDLLVIFTSQLVGVKGSDEKKFYIVYLGDRSVDEDSAVRKHIDVLSSVKERFAIFPFTAF</sequence>
<feature type="chain" id="PRO_5041661672" evidence="1">
    <location>
        <begin position="30"/>
        <end position="73"/>
    </location>
</feature>
<dbReference type="Proteomes" id="UP001187192">
    <property type="component" value="Unassembled WGS sequence"/>
</dbReference>
<proteinExistence type="predicted"/>